<dbReference type="Proteomes" id="UP000075885">
    <property type="component" value="Unassembled WGS sequence"/>
</dbReference>
<evidence type="ECO:0000313" key="3">
    <source>
        <dbReference type="Proteomes" id="UP000075885"/>
    </source>
</evidence>
<dbReference type="InterPro" id="IPR040676">
    <property type="entry name" value="DUF5641"/>
</dbReference>
<dbReference type="Pfam" id="PF18701">
    <property type="entry name" value="DUF5641"/>
    <property type="match status" value="1"/>
</dbReference>
<dbReference type="PANTHER" id="PTHR47331">
    <property type="entry name" value="PHD-TYPE DOMAIN-CONTAINING PROTEIN"/>
    <property type="match status" value="1"/>
</dbReference>
<organism evidence="2 3">
    <name type="scientific">Anopheles epiroticus</name>
    <dbReference type="NCBI Taxonomy" id="199890"/>
    <lineage>
        <taxon>Eukaryota</taxon>
        <taxon>Metazoa</taxon>
        <taxon>Ecdysozoa</taxon>
        <taxon>Arthropoda</taxon>
        <taxon>Hexapoda</taxon>
        <taxon>Insecta</taxon>
        <taxon>Pterygota</taxon>
        <taxon>Neoptera</taxon>
        <taxon>Endopterygota</taxon>
        <taxon>Diptera</taxon>
        <taxon>Nematocera</taxon>
        <taxon>Culicoidea</taxon>
        <taxon>Culicidae</taxon>
        <taxon>Anophelinae</taxon>
        <taxon>Anopheles</taxon>
    </lineage>
</organism>
<feature type="domain" description="DUF5641" evidence="1">
    <location>
        <begin position="290"/>
        <end position="368"/>
    </location>
</feature>
<keyword evidence="3" id="KW-1185">Reference proteome</keyword>
<evidence type="ECO:0000259" key="1">
    <source>
        <dbReference type="Pfam" id="PF18701"/>
    </source>
</evidence>
<reference evidence="3" key="1">
    <citation type="submission" date="2013-03" db="EMBL/GenBank/DDBJ databases">
        <title>The Genome Sequence of Anopheles epiroticus epiroticus2.</title>
        <authorList>
            <consortium name="The Broad Institute Genomics Platform"/>
            <person name="Neafsey D.E."/>
            <person name="Howell P."/>
            <person name="Walker B."/>
            <person name="Young S.K."/>
            <person name="Zeng Q."/>
            <person name="Gargeya S."/>
            <person name="Fitzgerald M."/>
            <person name="Haas B."/>
            <person name="Abouelleil A."/>
            <person name="Allen A.W."/>
            <person name="Alvarado L."/>
            <person name="Arachchi H.M."/>
            <person name="Berlin A.M."/>
            <person name="Chapman S.B."/>
            <person name="Gainer-Dewar J."/>
            <person name="Goldberg J."/>
            <person name="Griggs A."/>
            <person name="Gujja S."/>
            <person name="Hansen M."/>
            <person name="Howarth C."/>
            <person name="Imamovic A."/>
            <person name="Ireland A."/>
            <person name="Larimer J."/>
            <person name="McCowan C."/>
            <person name="Murphy C."/>
            <person name="Pearson M."/>
            <person name="Poon T.W."/>
            <person name="Priest M."/>
            <person name="Roberts A."/>
            <person name="Saif S."/>
            <person name="Shea T."/>
            <person name="Sisk P."/>
            <person name="Sykes S."/>
            <person name="Wortman J."/>
            <person name="Nusbaum C."/>
            <person name="Birren B."/>
        </authorList>
    </citation>
    <scope>NUCLEOTIDE SEQUENCE [LARGE SCALE GENOMIC DNA]</scope>
    <source>
        <strain evidence="3">Epiroticus2</strain>
    </source>
</reference>
<dbReference type="VEuPathDB" id="VectorBase:AEPI000008"/>
<accession>A0A182NZC8</accession>
<evidence type="ECO:0000313" key="2">
    <source>
        <dbReference type="EnsemblMetazoa" id="AEPI000008-PA"/>
    </source>
</evidence>
<proteinExistence type="predicted"/>
<dbReference type="PANTHER" id="PTHR47331:SF1">
    <property type="entry name" value="GAG-LIKE PROTEIN"/>
    <property type="match status" value="1"/>
</dbReference>
<dbReference type="AlphaFoldDB" id="A0A182NZC8"/>
<dbReference type="EnsemblMetazoa" id="AEPI000008-RA">
    <property type="protein sequence ID" value="AEPI000008-PA"/>
    <property type="gene ID" value="AEPI000008"/>
</dbReference>
<protein>
    <submittedName>
        <fullName evidence="2">DUF5641 domain-containing protein</fullName>
    </submittedName>
</protein>
<reference evidence="2" key="2">
    <citation type="submission" date="2020-05" db="UniProtKB">
        <authorList>
            <consortium name="EnsemblMetazoa"/>
        </authorList>
    </citation>
    <scope>IDENTIFICATION</scope>
    <source>
        <strain evidence="2">Epiroticus2</strain>
    </source>
</reference>
<name>A0A182NZC8_9DIPT</name>
<sequence>MNPTTAFFRYVPVTVYGKGATISTFAFLDEGSSMTLVDEDLAQQLGAQGEREPLCIKWTGDTTRTEPSSMRIDLEIGPATSDKRFSLKAARTVSKLSLPQQTFKMEEGSWEHLQQLPIQEYEDARPKILIGLDNIRLAVPLKTREGSPGDPVAVKCRLGWSVYGKASGVLTQEEIEQAERVLWRQAQEEFFREEVEVLREKGEARNITVSKNSPIYGLLPYADEFGVLRMRGRIGAAPELPYSAKFPVVLPRDSRITYLLVDLFHRRFRHANNETVVNELRQFYQIPKLRRWIREYLPVIAKQTKWFEPVRELVVGDLVLIVDGGVRNQWRRGVVERIIPGTDGRVRQAWVRTSTGTLRRPVAKLALLE</sequence>
<dbReference type="STRING" id="199890.A0A182NZC8"/>